<proteinExistence type="predicted"/>
<name>A0AA88JHS0_FICCA</name>
<sequence>MGKERGEELPDGRRPVVGGPGVGRQSWG</sequence>
<gene>
    <name evidence="2" type="ORF">TIFTF001_055255</name>
</gene>
<dbReference type="AlphaFoldDB" id="A0AA88JHS0"/>
<dbReference type="Proteomes" id="UP001187192">
    <property type="component" value="Unassembled WGS sequence"/>
</dbReference>
<evidence type="ECO:0000313" key="2">
    <source>
        <dbReference type="EMBL" id="GMN72547.1"/>
    </source>
</evidence>
<keyword evidence="3" id="KW-1185">Reference proteome</keyword>
<accession>A0AA88JHS0</accession>
<dbReference type="EMBL" id="BTGU01016816">
    <property type="protein sequence ID" value="GMN72547.1"/>
    <property type="molecule type" value="Genomic_DNA"/>
</dbReference>
<evidence type="ECO:0000256" key="1">
    <source>
        <dbReference type="SAM" id="MobiDB-lite"/>
    </source>
</evidence>
<feature type="region of interest" description="Disordered" evidence="1">
    <location>
        <begin position="1"/>
        <end position="28"/>
    </location>
</feature>
<feature type="compositionally biased region" description="Basic and acidic residues" evidence="1">
    <location>
        <begin position="1"/>
        <end position="14"/>
    </location>
</feature>
<protein>
    <submittedName>
        <fullName evidence="2">Uncharacterized protein</fullName>
    </submittedName>
</protein>
<reference evidence="2" key="1">
    <citation type="submission" date="2023-07" db="EMBL/GenBank/DDBJ databases">
        <title>draft genome sequence of fig (Ficus carica).</title>
        <authorList>
            <person name="Takahashi T."/>
            <person name="Nishimura K."/>
        </authorList>
    </citation>
    <scope>NUCLEOTIDE SEQUENCE</scope>
</reference>
<evidence type="ECO:0000313" key="3">
    <source>
        <dbReference type="Proteomes" id="UP001187192"/>
    </source>
</evidence>
<comment type="caution">
    <text evidence="2">The sequence shown here is derived from an EMBL/GenBank/DDBJ whole genome shotgun (WGS) entry which is preliminary data.</text>
</comment>
<organism evidence="2 3">
    <name type="scientific">Ficus carica</name>
    <name type="common">Common fig</name>
    <dbReference type="NCBI Taxonomy" id="3494"/>
    <lineage>
        <taxon>Eukaryota</taxon>
        <taxon>Viridiplantae</taxon>
        <taxon>Streptophyta</taxon>
        <taxon>Embryophyta</taxon>
        <taxon>Tracheophyta</taxon>
        <taxon>Spermatophyta</taxon>
        <taxon>Magnoliopsida</taxon>
        <taxon>eudicotyledons</taxon>
        <taxon>Gunneridae</taxon>
        <taxon>Pentapetalae</taxon>
        <taxon>rosids</taxon>
        <taxon>fabids</taxon>
        <taxon>Rosales</taxon>
        <taxon>Moraceae</taxon>
        <taxon>Ficeae</taxon>
        <taxon>Ficus</taxon>
    </lineage>
</organism>